<dbReference type="InterPro" id="IPR001638">
    <property type="entry name" value="Solute-binding_3/MltF_N"/>
</dbReference>
<dbReference type="PROSITE" id="PS51257">
    <property type="entry name" value="PROKAR_LIPOPROTEIN"/>
    <property type="match status" value="1"/>
</dbReference>
<protein>
    <submittedName>
        <fullName evidence="3">Amino acid ABC transporter substrate-binding protein (PAAT family)</fullName>
    </submittedName>
</protein>
<comment type="caution">
    <text evidence="3">The sequence shown here is derived from an EMBL/GenBank/DDBJ whole genome shotgun (WGS) entry which is preliminary data.</text>
</comment>
<dbReference type="PANTHER" id="PTHR38834:SF3">
    <property type="entry name" value="SOLUTE-BINDING PROTEIN FAMILY 3_N-TERMINAL DOMAIN-CONTAINING PROTEIN"/>
    <property type="match status" value="1"/>
</dbReference>
<feature type="chain" id="PRO_5019857397" evidence="1">
    <location>
        <begin position="22"/>
        <end position="255"/>
    </location>
</feature>
<dbReference type="Gene3D" id="3.40.190.10">
    <property type="entry name" value="Periplasmic binding protein-like II"/>
    <property type="match status" value="2"/>
</dbReference>
<evidence type="ECO:0000259" key="2">
    <source>
        <dbReference type="Pfam" id="PF00497"/>
    </source>
</evidence>
<dbReference type="Proteomes" id="UP000279384">
    <property type="component" value="Unassembled WGS sequence"/>
</dbReference>
<name>A0A495B7U0_VOGIN</name>
<sequence length="255" mass="28366">MRYPLLVLLLLLAGCSQLSRALAIYTEDWPPLSFRNSQDGAAGMAVEVVQALQKRTGNRSVIQVQPWARAYHHLLSEPDVLLFTVGRNAEREGKMTLLGPVAISSTDVFALREQAQQLRDMGDVRRRLPTAAYRGSIFESTARAHGYNVTATTDPQHSAKMLLAGRVRLWAEGNIVVPQVLQRLGVADSAVERIATLESLALYLAFSRGTSRQQVLAWEQALRDMKRDGSFQAIHKRWFPLSAPPLEVLRVGLEP</sequence>
<feature type="signal peptide" evidence="1">
    <location>
        <begin position="1"/>
        <end position="21"/>
    </location>
</feature>
<feature type="domain" description="Solute-binding protein family 3/N-terminal" evidence="2">
    <location>
        <begin position="26"/>
        <end position="239"/>
    </location>
</feature>
<accession>A0A495B7U0</accession>
<dbReference type="PANTHER" id="PTHR38834">
    <property type="entry name" value="PERIPLASMIC SUBSTRATE BINDING PROTEIN FAMILY 3"/>
    <property type="match status" value="1"/>
</dbReference>
<proteinExistence type="predicted"/>
<dbReference type="SUPFAM" id="SSF53850">
    <property type="entry name" value="Periplasmic binding protein-like II"/>
    <property type="match status" value="1"/>
</dbReference>
<evidence type="ECO:0000256" key="1">
    <source>
        <dbReference type="SAM" id="SignalP"/>
    </source>
</evidence>
<keyword evidence="1" id="KW-0732">Signal</keyword>
<evidence type="ECO:0000313" key="3">
    <source>
        <dbReference type="EMBL" id="RKQ57032.1"/>
    </source>
</evidence>
<dbReference type="EMBL" id="RBID01000016">
    <property type="protein sequence ID" value="RKQ57032.1"/>
    <property type="molecule type" value="Genomic_DNA"/>
</dbReference>
<evidence type="ECO:0000313" key="4">
    <source>
        <dbReference type="Proteomes" id="UP000279384"/>
    </source>
</evidence>
<dbReference type="AlphaFoldDB" id="A0A495B7U0"/>
<dbReference type="Pfam" id="PF00497">
    <property type="entry name" value="SBP_bac_3"/>
    <property type="match status" value="1"/>
</dbReference>
<reference evidence="3 4" key="1">
    <citation type="submission" date="2018-10" db="EMBL/GenBank/DDBJ databases">
        <title>Genomic Encyclopedia of Type Strains, Phase IV (KMG-IV): sequencing the most valuable type-strain genomes for metagenomic binning, comparative biology and taxonomic classification.</title>
        <authorList>
            <person name="Goeker M."/>
        </authorList>
    </citation>
    <scope>NUCLEOTIDE SEQUENCE [LARGE SCALE GENOMIC DNA]</scope>
    <source>
        <strain evidence="3 4">DSM 3303</strain>
    </source>
</reference>
<dbReference type="RefSeq" id="WP_120811057.1">
    <property type="nucleotide sequence ID" value="NZ_RBID01000016.1"/>
</dbReference>
<organism evidence="3 4">
    <name type="scientific">Vogesella indigofera</name>
    <name type="common">Pseudomonas indigofera</name>
    <dbReference type="NCBI Taxonomy" id="45465"/>
    <lineage>
        <taxon>Bacteria</taxon>
        <taxon>Pseudomonadati</taxon>
        <taxon>Pseudomonadota</taxon>
        <taxon>Betaproteobacteria</taxon>
        <taxon>Neisseriales</taxon>
        <taxon>Chromobacteriaceae</taxon>
        <taxon>Vogesella</taxon>
    </lineage>
</organism>
<gene>
    <name evidence="3" type="ORF">C8E02_2489</name>
</gene>